<sequence length="503" mass="55571">MTGFSVDTMEFLQTVNQLERRFEEVTSPGALRKAMAEPETYDPVDHRLYVLAHDVFADTGWAMTIMVAAASFDGALVGQRKEFIQGCSSVVRTYGINVWLYGLVNGSTVAMFTGEPSENTPIYIQTIHRSELVKRCRLKGPKRFGSKRNQQKVIREHCRQMHKLAAYTLMRWSDGSDPYIDAALMLLHEPAIGMCMLREDPKVLEMGAAPDMNFRRVVAALAKLQVRANEEFARELSGGLENVSESVSKDALNAGSKIASAAASKAAPKSGLKTGQETAQDDTRDDTQETVPDHADYYKDPAYAQASVRYLYDARHAIAGYRELWDRTTPDAAKVLVAIEQGEEGREKYDAGTAADDDSVWHNVVHLREVSRSLLGADNACELIEGFNERNVARFDEGVALLESMAEIVEMEGLPMLPIVMLDEQDGYVGKQSGGSAKSADDKRRKVSEIGEFLAGIVLARFPRGDVAKQCTLALLDGEIVQYAKALRPMLRDDIEEMASALV</sequence>
<feature type="compositionally biased region" description="Low complexity" evidence="1">
    <location>
        <begin position="263"/>
        <end position="273"/>
    </location>
</feature>
<accession>A0A087EAH3</accession>
<organism evidence="2 3">
    <name type="scientific">Bifidobacterium subtile</name>
    <dbReference type="NCBI Taxonomy" id="77635"/>
    <lineage>
        <taxon>Bacteria</taxon>
        <taxon>Bacillati</taxon>
        <taxon>Actinomycetota</taxon>
        <taxon>Actinomycetes</taxon>
        <taxon>Bifidobacteriales</taxon>
        <taxon>Bifidobacteriaceae</taxon>
        <taxon>Bifidobacterium</taxon>
    </lineage>
</organism>
<dbReference type="AlphaFoldDB" id="A0A087EAH3"/>
<evidence type="ECO:0000256" key="1">
    <source>
        <dbReference type="SAM" id="MobiDB-lite"/>
    </source>
</evidence>
<feature type="region of interest" description="Disordered" evidence="1">
    <location>
        <begin position="263"/>
        <end position="295"/>
    </location>
</feature>
<evidence type="ECO:0000313" key="3">
    <source>
        <dbReference type="Proteomes" id="UP000029055"/>
    </source>
</evidence>
<dbReference type="RefSeq" id="WP_152599250.1">
    <property type="nucleotide sequence ID" value="NZ_CP062939.1"/>
</dbReference>
<gene>
    <name evidence="2" type="ORF">BISU_0786</name>
</gene>
<dbReference type="Proteomes" id="UP000029055">
    <property type="component" value="Unassembled WGS sequence"/>
</dbReference>
<evidence type="ECO:0000313" key="2">
    <source>
        <dbReference type="EMBL" id="KFJ04774.1"/>
    </source>
</evidence>
<comment type="caution">
    <text evidence="2">The sequence shown here is derived from an EMBL/GenBank/DDBJ whole genome shotgun (WGS) entry which is preliminary data.</text>
</comment>
<keyword evidence="3" id="KW-1185">Reference proteome</keyword>
<dbReference type="OrthoDB" id="3226114at2"/>
<proteinExistence type="predicted"/>
<feature type="compositionally biased region" description="Basic and acidic residues" evidence="1">
    <location>
        <begin position="281"/>
        <end position="295"/>
    </location>
</feature>
<dbReference type="eggNOG" id="ENOG5031DA7">
    <property type="taxonomic scope" value="Bacteria"/>
</dbReference>
<name>A0A087EAH3_9BIFI</name>
<protein>
    <submittedName>
        <fullName evidence="2">Putative riboflavin-specific deaminase</fullName>
    </submittedName>
</protein>
<reference evidence="2 3" key="1">
    <citation type="submission" date="2014-03" db="EMBL/GenBank/DDBJ databases">
        <title>Genomics of Bifidobacteria.</title>
        <authorList>
            <person name="Ventura M."/>
            <person name="Milani C."/>
            <person name="Lugli G.A."/>
        </authorList>
    </citation>
    <scope>NUCLEOTIDE SEQUENCE [LARGE SCALE GENOMIC DNA]</scope>
    <source>
        <strain evidence="2 3">LMG 11597</strain>
    </source>
</reference>
<dbReference type="EMBL" id="JGZR01000003">
    <property type="protein sequence ID" value="KFJ04774.1"/>
    <property type="molecule type" value="Genomic_DNA"/>
</dbReference>